<evidence type="ECO:0000313" key="1">
    <source>
        <dbReference type="EMBL" id="KAK8897549.1"/>
    </source>
</evidence>
<organism evidence="1 2">
    <name type="scientific">Tritrichomonas musculus</name>
    <dbReference type="NCBI Taxonomy" id="1915356"/>
    <lineage>
        <taxon>Eukaryota</taxon>
        <taxon>Metamonada</taxon>
        <taxon>Parabasalia</taxon>
        <taxon>Tritrichomonadida</taxon>
        <taxon>Tritrichomonadidae</taxon>
        <taxon>Tritrichomonas</taxon>
    </lineage>
</organism>
<evidence type="ECO:0008006" key="3">
    <source>
        <dbReference type="Google" id="ProtNLM"/>
    </source>
</evidence>
<name>A0ABR2L2G7_9EUKA</name>
<accession>A0ABR2L2G7</accession>
<gene>
    <name evidence="1" type="ORF">M9Y10_015506</name>
</gene>
<reference evidence="1 2" key="1">
    <citation type="submission" date="2024-04" db="EMBL/GenBank/DDBJ databases">
        <title>Tritrichomonas musculus Genome.</title>
        <authorList>
            <person name="Alves-Ferreira E."/>
            <person name="Grigg M."/>
            <person name="Lorenzi H."/>
            <person name="Galac M."/>
        </authorList>
    </citation>
    <scope>NUCLEOTIDE SEQUENCE [LARGE SCALE GENOMIC DNA]</scope>
    <source>
        <strain evidence="1 2">EAF2021</strain>
    </source>
</reference>
<dbReference type="Pfam" id="PF26200">
    <property type="entry name" value="Rcat_RNF216"/>
    <property type="match status" value="1"/>
</dbReference>
<dbReference type="Proteomes" id="UP001470230">
    <property type="component" value="Unassembled WGS sequence"/>
</dbReference>
<proteinExistence type="predicted"/>
<comment type="caution">
    <text evidence="1">The sequence shown here is derived from an EMBL/GenBank/DDBJ whole genome shotgun (WGS) entry which is preliminary data.</text>
</comment>
<keyword evidence="2" id="KW-1185">Reference proteome</keyword>
<dbReference type="EMBL" id="JAPFFF010000002">
    <property type="protein sequence ID" value="KAK8897549.1"/>
    <property type="molecule type" value="Genomic_DNA"/>
</dbReference>
<sequence length="78" mass="8877">MILCPVCNEWHREGECKNYKWEGMRCPGCGKPTVKDVGCNHISCLCGAHWCYKCGAGPFKTAKECYDHMSKVHQGYFD</sequence>
<dbReference type="SUPFAM" id="SSF57850">
    <property type="entry name" value="RING/U-box"/>
    <property type="match status" value="1"/>
</dbReference>
<evidence type="ECO:0000313" key="2">
    <source>
        <dbReference type="Proteomes" id="UP001470230"/>
    </source>
</evidence>
<protein>
    <recommendedName>
        <fullName evidence="3">IBR domain-containing protein</fullName>
    </recommendedName>
</protein>
<dbReference type="Gene3D" id="1.20.120.1750">
    <property type="match status" value="1"/>
</dbReference>